<accession>A0AAD3NMX1</accession>
<organism evidence="1 2">
    <name type="scientific">Lates japonicus</name>
    <name type="common">Japanese lates</name>
    <dbReference type="NCBI Taxonomy" id="270547"/>
    <lineage>
        <taxon>Eukaryota</taxon>
        <taxon>Metazoa</taxon>
        <taxon>Chordata</taxon>
        <taxon>Craniata</taxon>
        <taxon>Vertebrata</taxon>
        <taxon>Euteleostomi</taxon>
        <taxon>Actinopterygii</taxon>
        <taxon>Neopterygii</taxon>
        <taxon>Teleostei</taxon>
        <taxon>Neoteleostei</taxon>
        <taxon>Acanthomorphata</taxon>
        <taxon>Carangaria</taxon>
        <taxon>Carangaria incertae sedis</taxon>
        <taxon>Centropomidae</taxon>
        <taxon>Lates</taxon>
    </lineage>
</organism>
<dbReference type="Proteomes" id="UP001279410">
    <property type="component" value="Unassembled WGS sequence"/>
</dbReference>
<proteinExistence type="predicted"/>
<comment type="caution">
    <text evidence="1">The sequence shown here is derived from an EMBL/GenBank/DDBJ whole genome shotgun (WGS) entry which is preliminary data.</text>
</comment>
<name>A0AAD3NMX1_LATJO</name>
<reference evidence="1" key="1">
    <citation type="submission" date="2022-08" db="EMBL/GenBank/DDBJ databases">
        <title>Genome sequencing of akame (Lates japonicus).</title>
        <authorList>
            <person name="Hashiguchi Y."/>
            <person name="Takahashi H."/>
        </authorList>
    </citation>
    <scope>NUCLEOTIDE SEQUENCE</scope>
    <source>
        <strain evidence="1">Kochi</strain>
    </source>
</reference>
<evidence type="ECO:0000313" key="1">
    <source>
        <dbReference type="EMBL" id="GLD73986.1"/>
    </source>
</evidence>
<sequence length="137" mass="15870">MEVVNALGGQLCRLLTFPDEPSVQQDFDFLKDLRQTDELHRGIRRITSGDFCVQMVLEGACCTVRSTSTSQESLIRRCRREDSRAVNGLEDRDLCELERTARRRWRPELQLKTPCEGFFYRRPSVTFDLRISPGRSA</sequence>
<dbReference type="EMBL" id="BRZM01001937">
    <property type="protein sequence ID" value="GLD73986.1"/>
    <property type="molecule type" value="Genomic_DNA"/>
</dbReference>
<gene>
    <name evidence="1" type="ORF">AKAME5_002531200</name>
</gene>
<dbReference type="AlphaFoldDB" id="A0AAD3NMX1"/>
<keyword evidence="2" id="KW-1185">Reference proteome</keyword>
<evidence type="ECO:0000313" key="2">
    <source>
        <dbReference type="Proteomes" id="UP001279410"/>
    </source>
</evidence>
<protein>
    <submittedName>
        <fullName evidence="1">Glucose-fructose oxidoreductase domain-containing protein 1</fullName>
    </submittedName>
</protein>